<dbReference type="Gene3D" id="1.10.357.10">
    <property type="entry name" value="Tetracycline Repressor, domain 2"/>
    <property type="match status" value="1"/>
</dbReference>
<evidence type="ECO:0000313" key="5">
    <source>
        <dbReference type="Proteomes" id="UP001601444"/>
    </source>
</evidence>
<sequence length="209" mass="22451">MTDLGDRTARAYRGATAEERRAARRARLIEAGIAVFGTRGFRAATVEAVAAEAGLIKRYFYESFDSLDTLLAAVYDLVVADLHTAVTASTRTGTDLAGALAGALDGMLAWAQDDPRRARIHLFEAPGAGSRLDERVRDNGRRFAHELSEILRAHTPEMPLSGTEQALLGTVVVGVGQQVTTQWILDGFTPAREQLLADFGKLLLATGIG</sequence>
<protein>
    <submittedName>
        <fullName evidence="4">TetR/AcrR family transcriptional regulator</fullName>
    </submittedName>
</protein>
<accession>A0ABW6PU64</accession>
<dbReference type="PROSITE" id="PS50977">
    <property type="entry name" value="HTH_TETR_2"/>
    <property type="match status" value="1"/>
</dbReference>
<proteinExistence type="predicted"/>
<comment type="caution">
    <text evidence="4">The sequence shown here is derived from an EMBL/GenBank/DDBJ whole genome shotgun (WGS) entry which is preliminary data.</text>
</comment>
<dbReference type="InterPro" id="IPR050109">
    <property type="entry name" value="HTH-type_TetR-like_transc_reg"/>
</dbReference>
<organism evidence="4 5">
    <name type="scientific">Nocardia thailandica</name>
    <dbReference type="NCBI Taxonomy" id="257275"/>
    <lineage>
        <taxon>Bacteria</taxon>
        <taxon>Bacillati</taxon>
        <taxon>Actinomycetota</taxon>
        <taxon>Actinomycetes</taxon>
        <taxon>Mycobacteriales</taxon>
        <taxon>Nocardiaceae</taxon>
        <taxon>Nocardia</taxon>
    </lineage>
</organism>
<name>A0ABW6PU64_9NOCA</name>
<keyword evidence="5" id="KW-1185">Reference proteome</keyword>
<dbReference type="EMBL" id="JBIAMX010000017">
    <property type="protein sequence ID" value="MFF0545909.1"/>
    <property type="molecule type" value="Genomic_DNA"/>
</dbReference>
<dbReference type="Proteomes" id="UP001601444">
    <property type="component" value="Unassembled WGS sequence"/>
</dbReference>
<dbReference type="RefSeq" id="WP_387702353.1">
    <property type="nucleotide sequence ID" value="NZ_JBIAMX010000017.1"/>
</dbReference>
<gene>
    <name evidence="4" type="ORF">ACFYTF_24015</name>
</gene>
<dbReference type="PANTHER" id="PTHR30055">
    <property type="entry name" value="HTH-TYPE TRANSCRIPTIONAL REGULATOR RUTR"/>
    <property type="match status" value="1"/>
</dbReference>
<evidence type="ECO:0000259" key="3">
    <source>
        <dbReference type="PROSITE" id="PS50977"/>
    </source>
</evidence>
<feature type="domain" description="HTH tetR-type" evidence="3">
    <location>
        <begin position="22"/>
        <end position="82"/>
    </location>
</feature>
<dbReference type="SUPFAM" id="SSF48498">
    <property type="entry name" value="Tetracyclin repressor-like, C-terminal domain"/>
    <property type="match status" value="1"/>
</dbReference>
<dbReference type="PANTHER" id="PTHR30055:SF226">
    <property type="entry name" value="HTH-TYPE TRANSCRIPTIONAL REGULATOR PKSA"/>
    <property type="match status" value="1"/>
</dbReference>
<evidence type="ECO:0000256" key="1">
    <source>
        <dbReference type="ARBA" id="ARBA00023125"/>
    </source>
</evidence>
<evidence type="ECO:0000313" key="4">
    <source>
        <dbReference type="EMBL" id="MFF0545909.1"/>
    </source>
</evidence>
<feature type="DNA-binding region" description="H-T-H motif" evidence="2">
    <location>
        <begin position="45"/>
        <end position="64"/>
    </location>
</feature>
<dbReference type="SUPFAM" id="SSF46689">
    <property type="entry name" value="Homeodomain-like"/>
    <property type="match status" value="1"/>
</dbReference>
<reference evidence="4 5" key="1">
    <citation type="submission" date="2024-10" db="EMBL/GenBank/DDBJ databases">
        <title>The Natural Products Discovery Center: Release of the First 8490 Sequenced Strains for Exploring Actinobacteria Biosynthetic Diversity.</title>
        <authorList>
            <person name="Kalkreuter E."/>
            <person name="Kautsar S.A."/>
            <person name="Yang D."/>
            <person name="Bader C.D."/>
            <person name="Teijaro C.N."/>
            <person name="Fluegel L."/>
            <person name="Davis C.M."/>
            <person name="Simpson J.R."/>
            <person name="Lauterbach L."/>
            <person name="Steele A.D."/>
            <person name="Gui C."/>
            <person name="Meng S."/>
            <person name="Li G."/>
            <person name="Viehrig K."/>
            <person name="Ye F."/>
            <person name="Su P."/>
            <person name="Kiefer A.F."/>
            <person name="Nichols A."/>
            <person name="Cepeda A.J."/>
            <person name="Yan W."/>
            <person name="Fan B."/>
            <person name="Jiang Y."/>
            <person name="Adhikari A."/>
            <person name="Zheng C.-J."/>
            <person name="Schuster L."/>
            <person name="Cowan T.M."/>
            <person name="Smanski M.J."/>
            <person name="Chevrette M.G."/>
            <person name="De Carvalho L.P.S."/>
            <person name="Shen B."/>
        </authorList>
    </citation>
    <scope>NUCLEOTIDE SEQUENCE [LARGE SCALE GENOMIC DNA]</scope>
    <source>
        <strain evidence="4 5">NPDC004045</strain>
    </source>
</reference>
<evidence type="ECO:0000256" key="2">
    <source>
        <dbReference type="PROSITE-ProRule" id="PRU00335"/>
    </source>
</evidence>
<keyword evidence="1 2" id="KW-0238">DNA-binding</keyword>
<dbReference type="InterPro" id="IPR009057">
    <property type="entry name" value="Homeodomain-like_sf"/>
</dbReference>
<dbReference type="Pfam" id="PF00440">
    <property type="entry name" value="TetR_N"/>
    <property type="match status" value="1"/>
</dbReference>
<dbReference type="InterPro" id="IPR001647">
    <property type="entry name" value="HTH_TetR"/>
</dbReference>
<dbReference type="InterPro" id="IPR036271">
    <property type="entry name" value="Tet_transcr_reg_TetR-rel_C_sf"/>
</dbReference>